<dbReference type="PANTHER" id="PTHR45772:SF1">
    <property type="entry name" value="ABC TRANSPORTER ATP-BINDING PROTEIN"/>
    <property type="match status" value="1"/>
</dbReference>
<proteinExistence type="predicted"/>
<accession>A0A8J3TC21</accession>
<keyword evidence="2" id="KW-0547">Nucleotide-binding</keyword>
<dbReference type="InterPro" id="IPR051120">
    <property type="entry name" value="ABC_AA/LPS_Transport"/>
</dbReference>
<dbReference type="EMBL" id="BOON01000031">
    <property type="protein sequence ID" value="GII23713.1"/>
    <property type="molecule type" value="Genomic_DNA"/>
</dbReference>
<evidence type="ECO:0000313" key="6">
    <source>
        <dbReference type="EMBL" id="GII23713.1"/>
    </source>
</evidence>
<dbReference type="PANTHER" id="PTHR45772">
    <property type="entry name" value="CONSERVED COMPONENT OF ABC TRANSPORTER FOR NATURAL AMINO ACIDS-RELATED"/>
    <property type="match status" value="1"/>
</dbReference>
<dbReference type="Proteomes" id="UP000599074">
    <property type="component" value="Unassembled WGS sequence"/>
</dbReference>
<evidence type="ECO:0000256" key="2">
    <source>
        <dbReference type="ARBA" id="ARBA00022741"/>
    </source>
</evidence>
<dbReference type="InterPro" id="IPR032823">
    <property type="entry name" value="BCA_ABC_TP_C"/>
</dbReference>
<dbReference type="Pfam" id="PF00005">
    <property type="entry name" value="ABC_tran"/>
    <property type="match status" value="1"/>
</dbReference>
<feature type="region of interest" description="Disordered" evidence="4">
    <location>
        <begin position="252"/>
        <end position="279"/>
    </location>
</feature>
<dbReference type="AlphaFoldDB" id="A0A8J3TC21"/>
<dbReference type="InterPro" id="IPR003593">
    <property type="entry name" value="AAA+_ATPase"/>
</dbReference>
<gene>
    <name evidence="6" type="ORF">Pme01_33100</name>
</gene>
<keyword evidence="1" id="KW-0813">Transport</keyword>
<dbReference type="SUPFAM" id="SSF52540">
    <property type="entry name" value="P-loop containing nucleoside triphosphate hydrolases"/>
    <property type="match status" value="1"/>
</dbReference>
<evidence type="ECO:0000259" key="5">
    <source>
        <dbReference type="PROSITE" id="PS50893"/>
    </source>
</evidence>
<dbReference type="RefSeq" id="WP_239088270.1">
    <property type="nucleotide sequence ID" value="NZ_BOON01000031.1"/>
</dbReference>
<keyword evidence="7" id="KW-1185">Reference proteome</keyword>
<dbReference type="Gene3D" id="3.40.50.300">
    <property type="entry name" value="P-loop containing nucleotide triphosphate hydrolases"/>
    <property type="match status" value="1"/>
</dbReference>
<protein>
    <submittedName>
        <fullName evidence="6">ABC transporter ATP-binding protein</fullName>
    </submittedName>
</protein>
<comment type="caution">
    <text evidence="6">The sequence shown here is derived from an EMBL/GenBank/DDBJ whole genome shotgun (WGS) entry which is preliminary data.</text>
</comment>
<dbReference type="GO" id="GO:0016887">
    <property type="term" value="F:ATP hydrolysis activity"/>
    <property type="evidence" value="ECO:0007669"/>
    <property type="project" value="InterPro"/>
</dbReference>
<evidence type="ECO:0000256" key="1">
    <source>
        <dbReference type="ARBA" id="ARBA00022448"/>
    </source>
</evidence>
<feature type="domain" description="ABC transporter" evidence="5">
    <location>
        <begin position="7"/>
        <end position="255"/>
    </location>
</feature>
<evidence type="ECO:0000313" key="7">
    <source>
        <dbReference type="Proteomes" id="UP000599074"/>
    </source>
</evidence>
<sequence>MVGVSALRVDGVTVRFGALVALDAVSFTVEPGTVHAVIGPNGAGKSTCLNVLSGVYRPHAGSVYLGDRELTRLRPHHIARLGIARTFQNIELSGTQTVEDNLLLGRHHLMRAGLVATALGLPSVSREERRHRARVREITDFLGLSAAIDRPAALLPYGLRKRLEVARALALEPRVLLLDEPVAGMDTAETAEMAAAILAVRAELDVTVLLVEHDMGLVTRIADRVTVLDFGRRIFDGSPEAMTSDPDVVAAYLGGAPPSDSPRAVSPSALLGGAPEGEK</sequence>
<evidence type="ECO:0000256" key="4">
    <source>
        <dbReference type="SAM" id="MobiDB-lite"/>
    </source>
</evidence>
<evidence type="ECO:0000256" key="3">
    <source>
        <dbReference type="ARBA" id="ARBA00022840"/>
    </source>
</evidence>
<dbReference type="Pfam" id="PF12399">
    <property type="entry name" value="BCA_ABC_TP_C"/>
    <property type="match status" value="1"/>
</dbReference>
<dbReference type="CDD" id="cd03219">
    <property type="entry name" value="ABC_Mj1267_LivG_branched"/>
    <property type="match status" value="1"/>
</dbReference>
<dbReference type="InterPro" id="IPR003439">
    <property type="entry name" value="ABC_transporter-like_ATP-bd"/>
</dbReference>
<dbReference type="InterPro" id="IPR027417">
    <property type="entry name" value="P-loop_NTPase"/>
</dbReference>
<reference evidence="6" key="1">
    <citation type="submission" date="2021-01" db="EMBL/GenBank/DDBJ databases">
        <title>Whole genome shotgun sequence of Planosporangium mesophilum NBRC 109066.</title>
        <authorList>
            <person name="Komaki H."/>
            <person name="Tamura T."/>
        </authorList>
    </citation>
    <scope>NUCLEOTIDE SEQUENCE</scope>
    <source>
        <strain evidence="6">NBRC 109066</strain>
    </source>
</reference>
<name>A0A8J3TC21_9ACTN</name>
<dbReference type="PROSITE" id="PS50893">
    <property type="entry name" value="ABC_TRANSPORTER_2"/>
    <property type="match status" value="1"/>
</dbReference>
<dbReference type="GO" id="GO:0005886">
    <property type="term" value="C:plasma membrane"/>
    <property type="evidence" value="ECO:0007669"/>
    <property type="project" value="TreeGrafter"/>
</dbReference>
<organism evidence="6 7">
    <name type="scientific">Planosporangium mesophilum</name>
    <dbReference type="NCBI Taxonomy" id="689768"/>
    <lineage>
        <taxon>Bacteria</taxon>
        <taxon>Bacillati</taxon>
        <taxon>Actinomycetota</taxon>
        <taxon>Actinomycetes</taxon>
        <taxon>Micromonosporales</taxon>
        <taxon>Micromonosporaceae</taxon>
        <taxon>Planosporangium</taxon>
    </lineage>
</organism>
<keyword evidence="3 6" id="KW-0067">ATP-binding</keyword>
<dbReference type="FunFam" id="3.40.50.300:FF:000421">
    <property type="entry name" value="Branched-chain amino acid ABC transporter ATP-binding protein"/>
    <property type="match status" value="1"/>
</dbReference>
<dbReference type="SMART" id="SM00382">
    <property type="entry name" value="AAA"/>
    <property type="match status" value="1"/>
</dbReference>
<dbReference type="GO" id="GO:0005524">
    <property type="term" value="F:ATP binding"/>
    <property type="evidence" value="ECO:0007669"/>
    <property type="project" value="UniProtKB-KW"/>
</dbReference>